<dbReference type="SUPFAM" id="SSF52540">
    <property type="entry name" value="P-loop containing nucleoside triphosphate hydrolases"/>
    <property type="match status" value="1"/>
</dbReference>
<dbReference type="Proteomes" id="UP000673375">
    <property type="component" value="Unassembled WGS sequence"/>
</dbReference>
<name>A0ABS4CJE8_9ENTE</name>
<evidence type="ECO:0000256" key="2">
    <source>
        <dbReference type="ARBA" id="ARBA00011322"/>
    </source>
</evidence>
<proteinExistence type="inferred from homology"/>
<evidence type="ECO:0000256" key="1">
    <source>
        <dbReference type="ARBA" id="ARBA00006930"/>
    </source>
</evidence>
<evidence type="ECO:0000313" key="6">
    <source>
        <dbReference type="Proteomes" id="UP000673375"/>
    </source>
</evidence>
<comment type="similarity">
    <text evidence="1">Belongs to the SMC family. SbcC subfamily.</text>
</comment>
<dbReference type="PANTHER" id="PTHR32114">
    <property type="entry name" value="ABC TRANSPORTER ABCH.3"/>
    <property type="match status" value="1"/>
</dbReference>
<reference evidence="5 6" key="1">
    <citation type="submission" date="2020-12" db="EMBL/GenBank/DDBJ databases">
        <title>Vagococcus allomyrinae sp. nov. and Enterococcus lavae sp. nov., isolated from the larvae of Allomyrina dichotoma.</title>
        <authorList>
            <person name="Lee S.D."/>
        </authorList>
    </citation>
    <scope>NUCLEOTIDE SEQUENCE [LARGE SCALE GENOMIC DNA]</scope>
    <source>
        <strain evidence="5 6">BWM-S5</strain>
    </source>
</reference>
<evidence type="ECO:0000313" key="5">
    <source>
        <dbReference type="EMBL" id="MBP1046150.1"/>
    </source>
</evidence>
<feature type="domain" description="Rad50/SbcC-type AAA" evidence="4">
    <location>
        <begin position="11"/>
        <end position="219"/>
    </location>
</feature>
<sequence length="791" mass="93335">MLIMNKQRINKIYLKNFKHVNEAEINFNNNNLIVLDGPNGFGKTTIFDAIELVITGKISRITNTIDRRLGYEYNLFSNKSEVDTEVRIEFENNGNRIVIAKRIDSKRRFTQSDKKPDNWNVFQTYLLPEFMSTFEDGNQIFTKDVEDILDIPDLERFFNLFYYVQQEENTLFLKKSGKERMEAISSLFDTKEEERELSNIKNAKKRISSKKGAISDQIKNTRFLLNNWTNELGKMKKDDNGNELYFKLLDRVPVLEWDGENITVDITTREKYLNELRAIYKLRKDIEDFLGTRFNNQINNYLEKNELLLNTINYSNFLEKHDKYTALKTKERSLKRLEKAFSKSEIEKNIDISSFRDIDKILQLSLNIPEIQSDIEDLKLTKSKMSDFSKIVQEFKSTREDLLKSFDKIKRPEDTDCPLCGEPFDSYSDLLESIQEKEKKFEKLTDKEGRLYKQKLDNINIKYIASINQEIKNYFSESKNIVSEEFYNSLTSAVKMKDQILEFIEWCKNNNLQIDNFLNIDSIEITNSETQFQELTRYILSKKKTIGTDYKEHENKKFIFENIFNSNETELRSVKLENIQKKAEYINSLFYSSGSKKVKELRANLKKNEERERKLIISEKETIKIIGIYEDKIASHWRKIIRDIEIPFYIYSGKIIQNYQLGCGLFIREKDNYEKSIMFVSGFENDHDAINYLSSGQLSGLVIAFTLALNTVYEQKSLSVLLIDDPVQTMDEINVASFVELLRNDFSHKQIILSTHEEEISKYIRYKFSKYNLSTKRINVKNKLHELNDVE</sequence>
<protein>
    <recommendedName>
        <fullName evidence="3">Nuclease SbcCD subunit C</fullName>
    </recommendedName>
</protein>
<comment type="subunit">
    <text evidence="2">Heterodimer of SbcC and SbcD.</text>
</comment>
<dbReference type="PANTHER" id="PTHR32114:SF2">
    <property type="entry name" value="ABC TRANSPORTER ABCH.3"/>
    <property type="match status" value="1"/>
</dbReference>
<dbReference type="EMBL" id="JAEDXU010000003">
    <property type="protein sequence ID" value="MBP1046150.1"/>
    <property type="molecule type" value="Genomic_DNA"/>
</dbReference>
<evidence type="ECO:0000259" key="4">
    <source>
        <dbReference type="Pfam" id="PF13476"/>
    </source>
</evidence>
<dbReference type="Pfam" id="PF13476">
    <property type="entry name" value="AAA_23"/>
    <property type="match status" value="1"/>
</dbReference>
<organism evidence="5 6">
    <name type="scientific">Enterococcus larvae</name>
    <dbReference type="NCBI Taxonomy" id="2794352"/>
    <lineage>
        <taxon>Bacteria</taxon>
        <taxon>Bacillati</taxon>
        <taxon>Bacillota</taxon>
        <taxon>Bacilli</taxon>
        <taxon>Lactobacillales</taxon>
        <taxon>Enterococcaceae</taxon>
        <taxon>Enterococcus</taxon>
    </lineage>
</organism>
<dbReference type="InterPro" id="IPR027417">
    <property type="entry name" value="P-loop_NTPase"/>
</dbReference>
<dbReference type="InterPro" id="IPR038729">
    <property type="entry name" value="Rad50/SbcC_AAA"/>
</dbReference>
<keyword evidence="6" id="KW-1185">Reference proteome</keyword>
<gene>
    <name evidence="5" type="ORF">I6N96_07630</name>
</gene>
<evidence type="ECO:0000256" key="3">
    <source>
        <dbReference type="ARBA" id="ARBA00013368"/>
    </source>
</evidence>
<accession>A0ABS4CJE8</accession>
<comment type="caution">
    <text evidence="5">The sequence shown here is derived from an EMBL/GenBank/DDBJ whole genome shotgun (WGS) entry which is preliminary data.</text>
</comment>
<dbReference type="Gene3D" id="3.40.50.300">
    <property type="entry name" value="P-loop containing nucleotide triphosphate hydrolases"/>
    <property type="match status" value="2"/>
</dbReference>